<feature type="transmembrane region" description="Helical" evidence="1">
    <location>
        <begin position="51"/>
        <end position="70"/>
    </location>
</feature>
<keyword evidence="1" id="KW-1133">Transmembrane helix</keyword>
<proteinExistence type="predicted"/>
<evidence type="ECO:0000313" key="3">
    <source>
        <dbReference type="Proteomes" id="UP000799118"/>
    </source>
</evidence>
<reference evidence="2" key="1">
    <citation type="journal article" date="2019" name="Environ. Microbiol.">
        <title>Fungal ecological strategies reflected in gene transcription - a case study of two litter decomposers.</title>
        <authorList>
            <person name="Barbi F."/>
            <person name="Kohler A."/>
            <person name="Barry K."/>
            <person name="Baskaran P."/>
            <person name="Daum C."/>
            <person name="Fauchery L."/>
            <person name="Ihrmark K."/>
            <person name="Kuo A."/>
            <person name="LaButti K."/>
            <person name="Lipzen A."/>
            <person name="Morin E."/>
            <person name="Grigoriev I.V."/>
            <person name="Henrissat B."/>
            <person name="Lindahl B."/>
            <person name="Martin F."/>
        </authorList>
    </citation>
    <scope>NUCLEOTIDE SEQUENCE</scope>
    <source>
        <strain evidence="2">JB14</strain>
    </source>
</reference>
<gene>
    <name evidence="2" type="ORF">BT96DRAFT_494869</name>
</gene>
<accession>A0A6A4I3G7</accession>
<evidence type="ECO:0000256" key="1">
    <source>
        <dbReference type="SAM" id="Phobius"/>
    </source>
</evidence>
<keyword evidence="1" id="KW-0472">Membrane</keyword>
<organism evidence="2 3">
    <name type="scientific">Gymnopus androsaceus JB14</name>
    <dbReference type="NCBI Taxonomy" id="1447944"/>
    <lineage>
        <taxon>Eukaryota</taxon>
        <taxon>Fungi</taxon>
        <taxon>Dikarya</taxon>
        <taxon>Basidiomycota</taxon>
        <taxon>Agaricomycotina</taxon>
        <taxon>Agaricomycetes</taxon>
        <taxon>Agaricomycetidae</taxon>
        <taxon>Agaricales</taxon>
        <taxon>Marasmiineae</taxon>
        <taxon>Omphalotaceae</taxon>
        <taxon>Gymnopus</taxon>
    </lineage>
</organism>
<dbReference type="Proteomes" id="UP000799118">
    <property type="component" value="Unassembled WGS sequence"/>
</dbReference>
<dbReference type="EMBL" id="ML769426">
    <property type="protein sequence ID" value="KAE9403335.1"/>
    <property type="molecule type" value="Genomic_DNA"/>
</dbReference>
<protein>
    <submittedName>
        <fullName evidence="2">Uncharacterized protein</fullName>
    </submittedName>
</protein>
<sequence length="100" mass="11385">MDVFCSTLGFQQGDCDTGQVLGDILREVSTDPWGEGKHHSFSAKCVGLKTFNYSCVFWVGFLAILLCRSFRTSKYCQYLLNCSYWMKGIRLKAPNHSKSR</sequence>
<evidence type="ECO:0000313" key="2">
    <source>
        <dbReference type="EMBL" id="KAE9403335.1"/>
    </source>
</evidence>
<keyword evidence="1" id="KW-0812">Transmembrane</keyword>
<dbReference type="AlphaFoldDB" id="A0A6A4I3G7"/>
<name>A0A6A4I3G7_9AGAR</name>
<keyword evidence="3" id="KW-1185">Reference proteome</keyword>